<proteinExistence type="predicted"/>
<dbReference type="EMBL" id="CP061839">
    <property type="protein sequence ID" value="QOW60749.1"/>
    <property type="molecule type" value="Genomic_DNA"/>
</dbReference>
<gene>
    <name evidence="1" type="ORF">IFE08_13330</name>
</gene>
<dbReference type="RefSeq" id="WP_192814983.1">
    <property type="nucleotide sequence ID" value="NZ_CP061839.1"/>
</dbReference>
<evidence type="ECO:0000313" key="2">
    <source>
        <dbReference type="Proteomes" id="UP000593915"/>
    </source>
</evidence>
<sequence>MKENEKGKTIMIINSFRLNTKNALLFQCELGKFVSIGIGAEDERKQVADAIFPVDPKE</sequence>
<reference evidence="1 2" key="1">
    <citation type="submission" date="2020-09" db="EMBL/GenBank/DDBJ databases">
        <title>Characterization of Treponema spp. from bovine digital dermatitis in Korea.</title>
        <authorList>
            <person name="Espiritu H.M."/>
            <person name="Cho Y.I."/>
            <person name="Mamuad L."/>
        </authorList>
    </citation>
    <scope>NUCLEOTIDE SEQUENCE [LARGE SCALE GENOMIC DNA]</scope>
    <source>
        <strain evidence="1 2">KS1</strain>
    </source>
</reference>
<name>A0A7S6WP59_9SPIR</name>
<evidence type="ECO:0000313" key="1">
    <source>
        <dbReference type="EMBL" id="QOW60749.1"/>
    </source>
</evidence>
<dbReference type="AlphaFoldDB" id="A0A7S6WP59"/>
<accession>A0A7S6WP59</accession>
<organism evidence="1 2">
    <name type="scientific">Treponema pedis</name>
    <dbReference type="NCBI Taxonomy" id="409322"/>
    <lineage>
        <taxon>Bacteria</taxon>
        <taxon>Pseudomonadati</taxon>
        <taxon>Spirochaetota</taxon>
        <taxon>Spirochaetia</taxon>
        <taxon>Spirochaetales</taxon>
        <taxon>Treponemataceae</taxon>
        <taxon>Treponema</taxon>
    </lineage>
</organism>
<dbReference type="Proteomes" id="UP000593915">
    <property type="component" value="Chromosome"/>
</dbReference>
<protein>
    <submittedName>
        <fullName evidence="1">Uncharacterized protein</fullName>
    </submittedName>
</protein>